<dbReference type="InterPro" id="IPR015943">
    <property type="entry name" value="WD40/YVTN_repeat-like_dom_sf"/>
</dbReference>
<dbReference type="SUPFAM" id="SSF101908">
    <property type="entry name" value="Putative isomerase YbhE"/>
    <property type="match status" value="1"/>
</dbReference>
<dbReference type="SMART" id="SM00320">
    <property type="entry name" value="WD40"/>
    <property type="match status" value="4"/>
</dbReference>
<dbReference type="SUPFAM" id="SSF56219">
    <property type="entry name" value="DNase I-like"/>
    <property type="match status" value="1"/>
</dbReference>
<evidence type="ECO:0000259" key="1">
    <source>
        <dbReference type="Pfam" id="PF23754"/>
    </source>
</evidence>
<evidence type="ECO:0000313" key="3">
    <source>
        <dbReference type="Proteomes" id="UP000655225"/>
    </source>
</evidence>
<gene>
    <name evidence="2" type="ORF">HHK36_013375</name>
</gene>
<dbReference type="AlphaFoldDB" id="A0A834ZAK7"/>
<dbReference type="Gene3D" id="3.60.10.10">
    <property type="entry name" value="Endonuclease/exonuclease/phosphatase"/>
    <property type="match status" value="1"/>
</dbReference>
<protein>
    <recommendedName>
        <fullName evidence="1">IP5PC-F beta-propeller domain-containing protein</fullName>
    </recommendedName>
</protein>
<dbReference type="OrthoDB" id="1925875at2759"/>
<reference evidence="2 3" key="1">
    <citation type="submission" date="2020-04" db="EMBL/GenBank/DDBJ databases">
        <title>Plant Genome Project.</title>
        <authorList>
            <person name="Zhang R.-G."/>
        </authorList>
    </citation>
    <scope>NUCLEOTIDE SEQUENCE [LARGE SCALE GENOMIC DNA]</scope>
    <source>
        <strain evidence="2">YNK0</strain>
        <tissue evidence="2">Leaf</tissue>
    </source>
</reference>
<dbReference type="InterPro" id="IPR046985">
    <property type="entry name" value="IP5"/>
</dbReference>
<dbReference type="Gene3D" id="2.130.10.10">
    <property type="entry name" value="YVTN repeat-like/Quinoprotein amine dehydrogenase"/>
    <property type="match status" value="1"/>
</dbReference>
<feature type="domain" description="IP5PC-F beta-propeller" evidence="1">
    <location>
        <begin position="139"/>
        <end position="532"/>
    </location>
</feature>
<name>A0A834ZAK7_TETSI</name>
<dbReference type="FunFam" id="2.130.10.10:FF:002156">
    <property type="entry name" value="Type I inositol polyphosphate 5-phosphatase 12"/>
    <property type="match status" value="1"/>
</dbReference>
<dbReference type="InterPro" id="IPR056454">
    <property type="entry name" value="Beta-prop_IP5PC_F"/>
</dbReference>
<proteinExistence type="predicted"/>
<dbReference type="InterPro" id="IPR001680">
    <property type="entry name" value="WD40_rpt"/>
</dbReference>
<dbReference type="Proteomes" id="UP000655225">
    <property type="component" value="Unassembled WGS sequence"/>
</dbReference>
<dbReference type="GO" id="GO:0046856">
    <property type="term" value="P:phosphatidylinositol dephosphorylation"/>
    <property type="evidence" value="ECO:0007669"/>
    <property type="project" value="InterPro"/>
</dbReference>
<sequence length="623" mass="69099">MDERFEDSDGDGDGDGVVLESLPYRNIHSYSQQLEVTGVSHKVRKHSLDEEDRIPKNVDYIYDSSSDDEFFPSIGSGGNVLELHQYINQFNDPKADEQQRRAMPEFVGGGGGNGIFKVPLRAALHPGRPPSLELRPHPLRETQVGLFLRTIVCADTQLWAGQESGVRFWNFSDLYGIGGRAARTRTRRGDEDAAPFHESAHTEPTLCLIVDAANRLVWSGHKDGKIRSWKMDQPLDGTPFREGLSWHAHRAPVLSMVMTSFGDLWSGSEGGVIKIWPWETIEKSLSLTAEERHMAALLVERSYIDLKSHVTVNGICNIFASDVKYLLSDNSRGKVWSAGYLSFALWDARTRELLKVFNVDGQIENRVDMPTVQDLAIEDEMKIKFVSISKKEKSQAPISFLQRSRNAIMGAADAVRRVASKGAFGDDNRRTEALVLSIDGMIWTGCTNGLLVQWDGNGNRLQEFHHHSFSVQSLCTFGSRIWVGYASGTIQVLDLEGTLLVGWVAHNSPVIKMAVEAGYVFTLANHGGIRGWNIKSPGFHDNILRSELASKELLYTRLENLKILTGTWNVGQERASHDSLISWLGPAASGVGIVAIGLQEVEMGAGFLAMSAAKETVRLRRPS</sequence>
<dbReference type="Pfam" id="PF23754">
    <property type="entry name" value="Beta-prop_IP5PC_F"/>
    <property type="match status" value="1"/>
</dbReference>
<dbReference type="InterPro" id="IPR036691">
    <property type="entry name" value="Endo/exonu/phosph_ase_sf"/>
</dbReference>
<dbReference type="EMBL" id="JABCRI010000008">
    <property type="protein sequence ID" value="KAF8402420.1"/>
    <property type="molecule type" value="Genomic_DNA"/>
</dbReference>
<comment type="caution">
    <text evidence="2">The sequence shown here is derived from an EMBL/GenBank/DDBJ whole genome shotgun (WGS) entry which is preliminary data.</text>
</comment>
<dbReference type="GO" id="GO:0004439">
    <property type="term" value="F:phosphatidylinositol-4,5-bisphosphate 5-phosphatase activity"/>
    <property type="evidence" value="ECO:0007669"/>
    <property type="project" value="TreeGrafter"/>
</dbReference>
<evidence type="ECO:0000313" key="2">
    <source>
        <dbReference type="EMBL" id="KAF8402420.1"/>
    </source>
</evidence>
<dbReference type="PANTHER" id="PTHR11200:SF300">
    <property type="entry name" value="TYPE II INOSITOL 1,4,5-TRISPHOSPHATE 5-PHOSPHATASE"/>
    <property type="match status" value="1"/>
</dbReference>
<organism evidence="2 3">
    <name type="scientific">Tetracentron sinense</name>
    <name type="common">Spur-leaf</name>
    <dbReference type="NCBI Taxonomy" id="13715"/>
    <lineage>
        <taxon>Eukaryota</taxon>
        <taxon>Viridiplantae</taxon>
        <taxon>Streptophyta</taxon>
        <taxon>Embryophyta</taxon>
        <taxon>Tracheophyta</taxon>
        <taxon>Spermatophyta</taxon>
        <taxon>Magnoliopsida</taxon>
        <taxon>Trochodendrales</taxon>
        <taxon>Trochodendraceae</taxon>
        <taxon>Tetracentron</taxon>
    </lineage>
</organism>
<accession>A0A834ZAK7</accession>
<keyword evidence="3" id="KW-1185">Reference proteome</keyword>
<dbReference type="FunFam" id="2.130.10.10:FF:001216">
    <property type="entry name" value="Type II inositol polyphosphate 5-phosphatase 15"/>
    <property type="match status" value="1"/>
</dbReference>
<dbReference type="OMA" id="IIWSGCS"/>
<dbReference type="PANTHER" id="PTHR11200">
    <property type="entry name" value="INOSITOL 5-PHOSPHATASE"/>
    <property type="match status" value="1"/>
</dbReference>